<dbReference type="RefSeq" id="WP_066714545.1">
    <property type="nucleotide sequence ID" value="NZ_JARFNM010000001.1"/>
</dbReference>
<dbReference type="OrthoDB" id="9803907at2"/>
<evidence type="ECO:0000313" key="8">
    <source>
        <dbReference type="EMBL" id="KXB39897.1"/>
    </source>
</evidence>
<comment type="function">
    <text evidence="5">The lipid II isoglutaminyl synthase complex catalyzes the formation of alpha-D-isoglutamine in the cell wall lipid II stem peptide. The MurT subunit catalyzes the ATP-dependent amidation of D-glutamate residue of lipid II, converting it to an isoglutamine residue.</text>
</comment>
<feature type="domain" description="Mur ligase central" evidence="6">
    <location>
        <begin position="68"/>
        <end position="215"/>
    </location>
</feature>
<comment type="pathway">
    <text evidence="1 5">Cell wall biogenesis; peptidoglycan biosynthesis.</text>
</comment>
<evidence type="ECO:0000256" key="3">
    <source>
        <dbReference type="ARBA" id="ARBA00022741"/>
    </source>
</evidence>
<keyword evidence="5" id="KW-0573">Peptidoglycan synthesis</keyword>
<keyword evidence="8" id="KW-0969">Cilium</keyword>
<gene>
    <name evidence="5" type="primary">murT</name>
    <name evidence="8" type="ORF">HMPREF1872_01073</name>
</gene>
<comment type="similarity">
    <text evidence="5">Belongs to the MurCDEF family. MurT subfamily.</text>
</comment>
<comment type="caution">
    <text evidence="8">The sequence shown here is derived from an EMBL/GenBank/DDBJ whole genome shotgun (WGS) entry which is preliminary data.</text>
</comment>
<evidence type="ECO:0000256" key="2">
    <source>
        <dbReference type="ARBA" id="ARBA00022598"/>
    </source>
</evidence>
<feature type="binding site" evidence="5">
    <location>
        <position position="255"/>
    </location>
    <ligand>
        <name>Zn(2+)</name>
        <dbReference type="ChEBI" id="CHEBI:29105"/>
    </ligand>
</feature>
<keyword evidence="8" id="KW-0282">Flagellum</keyword>
<feature type="domain" description="Lipid II isoglutaminyl synthase (glutamine-hydrolyzing) subunit MurT C-terminal" evidence="7">
    <location>
        <begin position="362"/>
        <end position="483"/>
    </location>
</feature>
<keyword evidence="4 5" id="KW-0067">ATP-binding</keyword>
<keyword evidence="5" id="KW-0961">Cell wall biogenesis/degradation</keyword>
<dbReference type="GO" id="GO:0005524">
    <property type="term" value="F:ATP binding"/>
    <property type="evidence" value="ECO:0007669"/>
    <property type="project" value="UniProtKB-UniRule"/>
</dbReference>
<keyword evidence="5" id="KW-0862">Zinc</keyword>
<dbReference type="GO" id="GO:0008360">
    <property type="term" value="P:regulation of cell shape"/>
    <property type="evidence" value="ECO:0007669"/>
    <property type="project" value="UniProtKB-KW"/>
</dbReference>
<dbReference type="GO" id="GO:0009252">
    <property type="term" value="P:peptidoglycan biosynthetic process"/>
    <property type="evidence" value="ECO:0007669"/>
    <property type="project" value="UniProtKB-UniRule"/>
</dbReference>
<dbReference type="EMBL" id="LSCV01000035">
    <property type="protein sequence ID" value="KXB39897.1"/>
    <property type="molecule type" value="Genomic_DNA"/>
</dbReference>
<keyword evidence="8" id="KW-0966">Cell projection</keyword>
<dbReference type="InterPro" id="IPR013564">
    <property type="entry name" value="MurT_C"/>
</dbReference>
<dbReference type="InterPro" id="IPR036565">
    <property type="entry name" value="Mur-like_cat_sf"/>
</dbReference>
<dbReference type="Pfam" id="PF08353">
    <property type="entry name" value="MurT_C"/>
    <property type="match status" value="1"/>
</dbReference>
<dbReference type="Proteomes" id="UP000070080">
    <property type="component" value="Unassembled WGS sequence"/>
</dbReference>
<accession>A0A133Y9T8</accession>
<dbReference type="AlphaFoldDB" id="A0A133Y9T8"/>
<dbReference type="GO" id="GO:0008270">
    <property type="term" value="F:zinc ion binding"/>
    <property type="evidence" value="ECO:0007669"/>
    <property type="project" value="UniProtKB-UniRule"/>
</dbReference>
<sequence length="501" mass="56324">MQTKLIRRDISFGQQLMCHFAAYLAMLSRWLLRNILHRGATAFPGQIAKRLVPNFLGYLAENRQLIFVTGTNGKTTTVRLLVKILENAGLKVVTNISGANLEDGIIAAFLEHYQELLKEPWQPEQSKLVFVMEIDEAFFSRLGKLMPWQMAVVTNLFRDQLDRYGELANTRKLISNGLNKQTDAIFVTCADDAMSMSLQSCHNGEFYCFGMDESNMQPGSPSIFGDGTFCFFCGSRLNYSAYSYAHLGFYECPNCHYRHVDTSLTFSKSADSKTENTYDFKYGEQTVSANLAIEGEHNAYNAACALLAAKVYLKRRQRKGLIVQTKGASLPALAQTLSTTKAAFGRMERIKIDNDRSICMILVKNPAGFTLAWNYVAAQADLGSLCLALNAHVNDGKDVSWIWDIDLESKGMQAADFSAKLGEDYQIFIGGERGNDMATRLYYANFPLDKLKVMPDFANLLEAALAKLPKGKCLYCLPNYTTMLAIRDYLVKKYNLTDFWR</sequence>
<dbReference type="STRING" id="1497955.HMPREF1872_01073"/>
<evidence type="ECO:0000256" key="5">
    <source>
        <dbReference type="HAMAP-Rule" id="MF_02214"/>
    </source>
</evidence>
<keyword evidence="9" id="KW-1185">Reference proteome</keyword>
<feature type="binding site" evidence="5">
    <location>
        <position position="252"/>
    </location>
    <ligand>
        <name>Zn(2+)</name>
        <dbReference type="ChEBI" id="CHEBI:29105"/>
    </ligand>
</feature>
<keyword evidence="5" id="KW-0133">Cell shape</keyword>
<feature type="binding site" evidence="5">
    <location>
        <position position="233"/>
    </location>
    <ligand>
        <name>Zn(2+)</name>
        <dbReference type="ChEBI" id="CHEBI:29105"/>
    </ligand>
</feature>
<dbReference type="PROSITE" id="PS01011">
    <property type="entry name" value="FOLYLPOLYGLU_SYNT_1"/>
    <property type="match status" value="1"/>
</dbReference>
<comment type="catalytic activity">
    <reaction evidence="5">
        <text>beta-D-GlcNAc-(1-&gt;4)-Mur2Ac(oyl-L-Ala-gamma-D-Glu-L-Lys-D-Ala-D-Ala)-di-trans,octa-cis-undecaprenyl diphosphate + L-glutamine + ATP + H2O = beta-D-GlcNAc-(1-&gt;4)-Mur2Ac(oyl-L-Ala-D-isoglutaminyl-L-Lys-D-Ala-D-Ala)-di-trans,octa-cis-undecaprenyl diphosphate + L-glutamate + ADP + phosphate + H(+)</text>
        <dbReference type="Rhea" id="RHEA:57928"/>
        <dbReference type="ChEBI" id="CHEBI:15377"/>
        <dbReference type="ChEBI" id="CHEBI:15378"/>
        <dbReference type="ChEBI" id="CHEBI:29985"/>
        <dbReference type="ChEBI" id="CHEBI:30616"/>
        <dbReference type="ChEBI" id="CHEBI:43474"/>
        <dbReference type="ChEBI" id="CHEBI:58359"/>
        <dbReference type="ChEBI" id="CHEBI:60033"/>
        <dbReference type="ChEBI" id="CHEBI:62233"/>
        <dbReference type="ChEBI" id="CHEBI:456216"/>
        <dbReference type="EC" id="6.3.5.13"/>
    </reaction>
</comment>
<dbReference type="UniPathway" id="UPA00219"/>
<dbReference type="GO" id="GO:0071555">
    <property type="term" value="P:cell wall organization"/>
    <property type="evidence" value="ECO:0007669"/>
    <property type="project" value="UniProtKB-KW"/>
</dbReference>
<dbReference type="InterPro" id="IPR013221">
    <property type="entry name" value="Mur_ligase_cen"/>
</dbReference>
<dbReference type="HAMAP" id="MF_02214">
    <property type="entry name" value="Lipid_II_synth_MurT"/>
    <property type="match status" value="1"/>
</dbReference>
<keyword evidence="2 5" id="KW-0436">Ligase</keyword>
<feature type="active site" evidence="5">
    <location>
        <position position="398"/>
    </location>
</feature>
<dbReference type="Gene3D" id="3.40.1190.10">
    <property type="entry name" value="Mur-like, catalytic domain"/>
    <property type="match status" value="1"/>
</dbReference>
<dbReference type="GO" id="GO:0140282">
    <property type="term" value="F:carbon-nitrogen ligase activity on lipid II"/>
    <property type="evidence" value="ECO:0007669"/>
    <property type="project" value="UniProtKB-UniRule"/>
</dbReference>
<protein>
    <recommendedName>
        <fullName evidence="5">Lipid II isoglutaminyl synthase (glutamine-hydrolyzing) subunit MurT</fullName>
        <ecNumber evidence="5">6.3.5.13</ecNumber>
    </recommendedName>
</protein>
<feature type="binding site" evidence="5">
    <location>
        <position position="230"/>
    </location>
    <ligand>
        <name>Zn(2+)</name>
        <dbReference type="ChEBI" id="CHEBI:29105"/>
    </ligand>
</feature>
<comment type="catalytic activity">
    <reaction evidence="5">
        <text>beta-D-GlcNAc-(1-&gt;4)-Mur2Ac(oyl-L-Ala-gamma-D-Glu-L-Lys-D-Ala-D-Ala)-di-trans,octa-cis-undecaprenyl diphosphate + ATP = beta-D-GlcNAc-(1-&gt;4)-Mur2Ac(oyl-L-Ala-gamma-D-O-P-Glu-L-Lys-D-Ala-D-Ala)-di-trans,octa-cis-undecaprenyl diphosphate + ADP</text>
        <dbReference type="Rhea" id="RHEA:59488"/>
        <dbReference type="ChEBI" id="CHEBI:30616"/>
        <dbReference type="ChEBI" id="CHEBI:60033"/>
        <dbReference type="ChEBI" id="CHEBI:143132"/>
        <dbReference type="ChEBI" id="CHEBI:456216"/>
    </reaction>
</comment>
<dbReference type="PANTHER" id="PTHR23135:SF7">
    <property type="entry name" value="LIPID II ISOGLUTAMINYL SYNTHASE (GLUTAMINE-HYDROLYZING) SUBUNIT MURT"/>
    <property type="match status" value="1"/>
</dbReference>
<dbReference type="SUPFAM" id="SSF53623">
    <property type="entry name" value="MurD-like peptide ligases, catalytic domain"/>
    <property type="match status" value="1"/>
</dbReference>
<comment type="subunit">
    <text evidence="5">Forms a heterodimer with GatD.</text>
</comment>
<organism evidence="8 9">
    <name type="scientific">Amygdalobacter nucleatus</name>
    <dbReference type="NCBI Taxonomy" id="3029274"/>
    <lineage>
        <taxon>Bacteria</taxon>
        <taxon>Bacillati</taxon>
        <taxon>Bacillota</taxon>
        <taxon>Clostridia</taxon>
        <taxon>Eubacteriales</taxon>
        <taxon>Oscillospiraceae</taxon>
        <taxon>Amygdalobacter</taxon>
    </lineage>
</organism>
<evidence type="ECO:0000256" key="4">
    <source>
        <dbReference type="ARBA" id="ARBA00022840"/>
    </source>
</evidence>
<dbReference type="GO" id="GO:0004326">
    <property type="term" value="F:tetrahydrofolylpolyglutamate synthase activity"/>
    <property type="evidence" value="ECO:0007669"/>
    <property type="project" value="InterPro"/>
</dbReference>
<reference evidence="9" key="1">
    <citation type="submission" date="2016-01" db="EMBL/GenBank/DDBJ databases">
        <authorList>
            <person name="Mitreva M."/>
            <person name="Pepin K.H."/>
            <person name="Mihindukulasuriya K.A."/>
            <person name="Fulton R."/>
            <person name="Fronick C."/>
            <person name="O'Laughlin M."/>
            <person name="Miner T."/>
            <person name="Herter B."/>
            <person name="Rosa B.A."/>
            <person name="Cordes M."/>
            <person name="Tomlinson C."/>
            <person name="Wollam A."/>
            <person name="Palsikar V.B."/>
            <person name="Mardis E.R."/>
            <person name="Wilson R.K."/>
        </authorList>
    </citation>
    <scope>NUCLEOTIDE SEQUENCE [LARGE SCALE GENOMIC DNA]</scope>
    <source>
        <strain evidence="9">KA00274</strain>
    </source>
</reference>
<dbReference type="EC" id="6.3.5.13" evidence="5"/>
<keyword evidence="3 5" id="KW-0547">Nucleotide-binding</keyword>
<evidence type="ECO:0000313" key="9">
    <source>
        <dbReference type="Proteomes" id="UP000070080"/>
    </source>
</evidence>
<evidence type="ECO:0000259" key="7">
    <source>
        <dbReference type="Pfam" id="PF08353"/>
    </source>
</evidence>
<dbReference type="PANTHER" id="PTHR23135">
    <property type="entry name" value="MUR LIGASE FAMILY MEMBER"/>
    <property type="match status" value="1"/>
</dbReference>
<evidence type="ECO:0000259" key="6">
    <source>
        <dbReference type="Pfam" id="PF08245"/>
    </source>
</evidence>
<dbReference type="PATRIC" id="fig|1497955.3.peg.1043"/>
<name>A0A133Y9T8_9FIRM</name>
<comment type="catalytic activity">
    <reaction evidence="5">
        <text>beta-D-GlcNAc-(1-&gt;4)-Mur2Ac(oyl-L-Ala-gamma-D-O-P-Glu-L-Lys-D-Ala-D-Ala)-di-trans,octa-cis-undecaprenyl diphosphate + NH4(+) = beta-D-GlcNAc-(1-&gt;4)-Mur2Ac(oyl-L-Ala-D-isoglutaminyl-L-Lys-D-Ala-D-Ala)-di-trans,octa-cis-undecaprenyl diphosphate + phosphate + H(+)</text>
        <dbReference type="Rhea" id="RHEA:57932"/>
        <dbReference type="ChEBI" id="CHEBI:15378"/>
        <dbReference type="ChEBI" id="CHEBI:28938"/>
        <dbReference type="ChEBI" id="CHEBI:43474"/>
        <dbReference type="ChEBI" id="CHEBI:62233"/>
        <dbReference type="ChEBI" id="CHEBI:143132"/>
    </reaction>
</comment>
<dbReference type="Pfam" id="PF08245">
    <property type="entry name" value="Mur_ligase_M"/>
    <property type="match status" value="1"/>
</dbReference>
<dbReference type="InterPro" id="IPR018109">
    <property type="entry name" value="Folylpolyglutamate_synth_CS"/>
</dbReference>
<evidence type="ECO:0000256" key="1">
    <source>
        <dbReference type="ARBA" id="ARBA00004752"/>
    </source>
</evidence>
<dbReference type="InterPro" id="IPR043703">
    <property type="entry name" value="Lipid_II_synth_MurT"/>
</dbReference>
<keyword evidence="5" id="KW-0479">Metal-binding</keyword>
<proteinExistence type="inferred from homology"/>